<evidence type="ECO:0000313" key="3">
    <source>
        <dbReference type="Proteomes" id="UP000007755"/>
    </source>
</evidence>
<feature type="region of interest" description="Disordered" evidence="1">
    <location>
        <begin position="71"/>
        <end position="101"/>
    </location>
</feature>
<protein>
    <submittedName>
        <fullName evidence="2">Uncharacterized protein</fullName>
    </submittedName>
</protein>
<organism evidence="3">
    <name type="scientific">Acromyrmex echinatior</name>
    <name type="common">Panamanian leafcutter ant</name>
    <name type="synonym">Acromyrmex octospinosus echinatior</name>
    <dbReference type="NCBI Taxonomy" id="103372"/>
    <lineage>
        <taxon>Eukaryota</taxon>
        <taxon>Metazoa</taxon>
        <taxon>Ecdysozoa</taxon>
        <taxon>Arthropoda</taxon>
        <taxon>Hexapoda</taxon>
        <taxon>Insecta</taxon>
        <taxon>Pterygota</taxon>
        <taxon>Neoptera</taxon>
        <taxon>Endopterygota</taxon>
        <taxon>Hymenoptera</taxon>
        <taxon>Apocrita</taxon>
        <taxon>Aculeata</taxon>
        <taxon>Formicoidea</taxon>
        <taxon>Formicidae</taxon>
        <taxon>Myrmicinae</taxon>
        <taxon>Acromyrmex</taxon>
    </lineage>
</organism>
<dbReference type="AlphaFoldDB" id="F4WD64"/>
<feature type="compositionally biased region" description="Basic and acidic residues" evidence="1">
    <location>
        <begin position="87"/>
        <end position="98"/>
    </location>
</feature>
<proteinExistence type="predicted"/>
<dbReference type="Proteomes" id="UP000007755">
    <property type="component" value="Unassembled WGS sequence"/>
</dbReference>
<reference evidence="2" key="1">
    <citation type="submission" date="2011-02" db="EMBL/GenBank/DDBJ databases">
        <title>The genome of the leaf-cutting ant Acromyrmex echinatior suggests key adaptations to social evolution and fungus farming.</title>
        <authorList>
            <person name="Nygaard S."/>
            <person name="Zhang G."/>
        </authorList>
    </citation>
    <scope>NUCLEOTIDE SEQUENCE</scope>
</reference>
<accession>F4WD64</accession>
<name>F4WD64_ACREC</name>
<keyword evidence="3" id="KW-1185">Reference proteome</keyword>
<sequence>MRDKQFCRESKLSGHFLSVIEIGRLEEEMRDIIVIARETRKKEGHINDQQWPPFDAHPVVFVAKQSSHACASDEEISKKNWKNRRGSSRDQDAEDPRTKTMTLGEDNVTNKVKLEASWKLFA</sequence>
<dbReference type="InParanoid" id="F4WD64"/>
<evidence type="ECO:0000313" key="2">
    <source>
        <dbReference type="EMBL" id="EGI67872.1"/>
    </source>
</evidence>
<gene>
    <name evidence="2" type="ORF">G5I_03514</name>
</gene>
<evidence type="ECO:0000256" key="1">
    <source>
        <dbReference type="SAM" id="MobiDB-lite"/>
    </source>
</evidence>
<dbReference type="EMBL" id="GL888084">
    <property type="protein sequence ID" value="EGI67872.1"/>
    <property type="molecule type" value="Genomic_DNA"/>
</dbReference>